<evidence type="ECO:0000259" key="1">
    <source>
        <dbReference type="Pfam" id="PF22936"/>
    </source>
</evidence>
<evidence type="ECO:0000313" key="3">
    <source>
        <dbReference type="Proteomes" id="UP000284842"/>
    </source>
</evidence>
<evidence type="ECO:0000313" key="2">
    <source>
        <dbReference type="EMBL" id="PPR08269.1"/>
    </source>
</evidence>
<comment type="caution">
    <text evidence="2">The sequence shown here is derived from an EMBL/GenBank/DDBJ whole genome shotgun (WGS) entry which is preliminary data.</text>
</comment>
<reference evidence="2 3" key="1">
    <citation type="journal article" date="2018" name="Evol. Lett.">
        <title>Horizontal gene cluster transfer increased hallucinogenic mushroom diversity.</title>
        <authorList>
            <person name="Reynolds H.T."/>
            <person name="Vijayakumar V."/>
            <person name="Gluck-Thaler E."/>
            <person name="Korotkin H.B."/>
            <person name="Matheny P.B."/>
            <person name="Slot J.C."/>
        </authorList>
    </citation>
    <scope>NUCLEOTIDE SEQUENCE [LARGE SCALE GENOMIC DNA]</scope>
    <source>
        <strain evidence="2 3">2629</strain>
    </source>
</reference>
<dbReference type="OrthoDB" id="3251181at2759"/>
<feature type="domain" description="Retrovirus-related Pol polyprotein from transposon TNT 1-94-like beta-barrel" evidence="1">
    <location>
        <begin position="37"/>
        <end position="119"/>
    </location>
</feature>
<sequence>MLDNEETDFFFKSPPDTAFAVVKDILSATPGSNHIKIYDSGSTRHISPYMNDFTDLQNTASYSLRAANKQCFNAEGIGKLEIDVPNRTDVLKLCLNKVLYSPEVGYTLISIGRLDKCGFMVTFGNGKHMI</sequence>
<organism evidence="2 3">
    <name type="scientific">Panaeolus cyanescens</name>
    <dbReference type="NCBI Taxonomy" id="181874"/>
    <lineage>
        <taxon>Eukaryota</taxon>
        <taxon>Fungi</taxon>
        <taxon>Dikarya</taxon>
        <taxon>Basidiomycota</taxon>
        <taxon>Agaricomycotina</taxon>
        <taxon>Agaricomycetes</taxon>
        <taxon>Agaricomycetidae</taxon>
        <taxon>Agaricales</taxon>
        <taxon>Agaricineae</taxon>
        <taxon>Galeropsidaceae</taxon>
        <taxon>Panaeolus</taxon>
    </lineage>
</organism>
<proteinExistence type="predicted"/>
<dbReference type="STRING" id="181874.A0A409YZ59"/>
<dbReference type="Pfam" id="PF22936">
    <property type="entry name" value="Pol_BBD"/>
    <property type="match status" value="1"/>
</dbReference>
<dbReference type="InterPro" id="IPR054722">
    <property type="entry name" value="PolX-like_BBD"/>
</dbReference>
<protein>
    <recommendedName>
        <fullName evidence="1">Retrovirus-related Pol polyprotein from transposon TNT 1-94-like beta-barrel domain-containing protein</fullName>
    </recommendedName>
</protein>
<dbReference type="InParanoid" id="A0A409YZ59"/>
<accession>A0A409YZ59</accession>
<name>A0A409YZ59_9AGAR</name>
<dbReference type="AlphaFoldDB" id="A0A409YZ59"/>
<dbReference type="Proteomes" id="UP000284842">
    <property type="component" value="Unassembled WGS sequence"/>
</dbReference>
<keyword evidence="3" id="KW-1185">Reference proteome</keyword>
<gene>
    <name evidence="2" type="ORF">CVT24_001138</name>
</gene>
<dbReference type="EMBL" id="NHTK01000037">
    <property type="protein sequence ID" value="PPR08269.1"/>
    <property type="molecule type" value="Genomic_DNA"/>
</dbReference>